<dbReference type="CDD" id="cd18820">
    <property type="entry name" value="GH43_LbAraf43-like"/>
    <property type="match status" value="1"/>
</dbReference>
<comment type="caution">
    <text evidence="9">The sequence shown here is derived from an EMBL/GenBank/DDBJ whole genome shotgun (WGS) entry which is preliminary data.</text>
</comment>
<name>A0A3S2V876_9SPHI</name>
<dbReference type="OrthoDB" id="177947at2"/>
<dbReference type="SUPFAM" id="SSF75005">
    <property type="entry name" value="Arabinanase/levansucrase/invertase"/>
    <property type="match status" value="1"/>
</dbReference>
<evidence type="ECO:0000256" key="3">
    <source>
        <dbReference type="ARBA" id="ARBA00022801"/>
    </source>
</evidence>
<dbReference type="EMBL" id="SACK01000003">
    <property type="protein sequence ID" value="RVU00983.1"/>
    <property type="molecule type" value="Genomic_DNA"/>
</dbReference>
<dbReference type="GO" id="GO:0005975">
    <property type="term" value="P:carbohydrate metabolic process"/>
    <property type="evidence" value="ECO:0007669"/>
    <property type="project" value="InterPro"/>
</dbReference>
<organism evidence="9 10">
    <name type="scientific">Mucilaginibacter limnophilus</name>
    <dbReference type="NCBI Taxonomy" id="1932778"/>
    <lineage>
        <taxon>Bacteria</taxon>
        <taxon>Pseudomonadati</taxon>
        <taxon>Bacteroidota</taxon>
        <taxon>Sphingobacteriia</taxon>
        <taxon>Sphingobacteriales</taxon>
        <taxon>Sphingobacteriaceae</taxon>
        <taxon>Mucilaginibacter</taxon>
    </lineage>
</organism>
<comment type="similarity">
    <text evidence="1 6">Belongs to the glycosyl hydrolase 43 family.</text>
</comment>
<evidence type="ECO:0000256" key="2">
    <source>
        <dbReference type="ARBA" id="ARBA00022729"/>
    </source>
</evidence>
<dbReference type="RefSeq" id="WP_127704697.1">
    <property type="nucleotide sequence ID" value="NZ_SACK01000003.1"/>
</dbReference>
<keyword evidence="2 8" id="KW-0732">Signal</keyword>
<evidence type="ECO:0000256" key="4">
    <source>
        <dbReference type="ARBA" id="ARBA00023295"/>
    </source>
</evidence>
<dbReference type="Proteomes" id="UP000282759">
    <property type="component" value="Unassembled WGS sequence"/>
</dbReference>
<evidence type="ECO:0000313" key="9">
    <source>
        <dbReference type="EMBL" id="RVU00983.1"/>
    </source>
</evidence>
<reference evidence="9 10" key="1">
    <citation type="submission" date="2019-01" db="EMBL/GenBank/DDBJ databases">
        <authorList>
            <person name="Chen W.-M."/>
        </authorList>
    </citation>
    <scope>NUCLEOTIDE SEQUENCE [LARGE SCALE GENOMIC DNA]</scope>
    <source>
        <strain evidence="9 10">YBJ-36</strain>
    </source>
</reference>
<feature type="region of interest" description="Disordered" evidence="7">
    <location>
        <begin position="340"/>
        <end position="366"/>
    </location>
</feature>
<dbReference type="InterPro" id="IPR023296">
    <property type="entry name" value="Glyco_hydro_beta-prop_sf"/>
</dbReference>
<dbReference type="AlphaFoldDB" id="A0A3S2V876"/>
<evidence type="ECO:0000256" key="6">
    <source>
        <dbReference type="RuleBase" id="RU361187"/>
    </source>
</evidence>
<dbReference type="PANTHER" id="PTHR43817:SF1">
    <property type="entry name" value="HYDROLASE, FAMILY 43, PUTATIVE (AFU_ORTHOLOGUE AFUA_3G01660)-RELATED"/>
    <property type="match status" value="1"/>
</dbReference>
<evidence type="ECO:0000313" key="10">
    <source>
        <dbReference type="Proteomes" id="UP000282759"/>
    </source>
</evidence>
<dbReference type="PROSITE" id="PS51257">
    <property type="entry name" value="PROKAR_LIPOPROTEIN"/>
    <property type="match status" value="1"/>
</dbReference>
<keyword evidence="4 6" id="KW-0326">Glycosidase</keyword>
<dbReference type="Pfam" id="PF04616">
    <property type="entry name" value="Glyco_hydro_43"/>
    <property type="match status" value="1"/>
</dbReference>
<dbReference type="InterPro" id="IPR006710">
    <property type="entry name" value="Glyco_hydro_43"/>
</dbReference>
<evidence type="ECO:0000256" key="8">
    <source>
        <dbReference type="SAM" id="SignalP"/>
    </source>
</evidence>
<evidence type="ECO:0000256" key="7">
    <source>
        <dbReference type="SAM" id="MobiDB-lite"/>
    </source>
</evidence>
<feature type="site" description="Important for catalytic activity, responsible for pKa modulation of the active site Glu and correct orientation of both the proton donor and substrate" evidence="5">
    <location>
        <position position="163"/>
    </location>
</feature>
<protein>
    <submittedName>
        <fullName evidence="9">Glycosyl hydrolase family 43</fullName>
    </submittedName>
</protein>
<evidence type="ECO:0000256" key="1">
    <source>
        <dbReference type="ARBA" id="ARBA00009865"/>
    </source>
</evidence>
<accession>A0A3S2V876</accession>
<dbReference type="PANTHER" id="PTHR43817">
    <property type="entry name" value="GLYCOSYL HYDROLASE"/>
    <property type="match status" value="1"/>
</dbReference>
<dbReference type="GO" id="GO:0004553">
    <property type="term" value="F:hydrolase activity, hydrolyzing O-glycosyl compounds"/>
    <property type="evidence" value="ECO:0007669"/>
    <property type="project" value="InterPro"/>
</dbReference>
<keyword evidence="10" id="KW-1185">Reference proteome</keyword>
<dbReference type="Gene3D" id="2.115.10.20">
    <property type="entry name" value="Glycosyl hydrolase domain, family 43"/>
    <property type="match status" value="1"/>
</dbReference>
<sequence length="366" mass="40705">MKYFTRIYIVFTSAVLLAGCAKEHAPNLDAQYQNADTITRFINPIKKSALDPYVTFKDGFYYYMSTGSNYLTLSRLREMIFLDQAYSKTIYTPPADSAFNTNVSKPEIHFLDGKWYVYFSADNGQPINRRIYAIENNSIDPLLGNWEFKGKVADPAADFVATDGSVLEYDGQLYFLWSGFKTTPTSETTIERGLYIAKMKNPYTLEGGRVLISDPTKSWERDQYIEDGKTFRVAIDQNPQVIKNSAGDVFISFTAGPCQTDNISLGLLSLKSGADPMIASNWVKSSLPVFSSSRDAYGPAFNGFFKSADGKEDWIIYNANLLPGQGCGTTRSPRIQKFSWNSDGTPNFGTPAGTTLGTDSLSRPSK</sequence>
<gene>
    <name evidence="9" type="ORF">EOD41_10155</name>
</gene>
<feature type="chain" id="PRO_5018633194" evidence="8">
    <location>
        <begin position="19"/>
        <end position="366"/>
    </location>
</feature>
<proteinExistence type="inferred from homology"/>
<keyword evidence="3 6" id="KW-0378">Hydrolase</keyword>
<evidence type="ECO:0000256" key="5">
    <source>
        <dbReference type="PIRSR" id="PIRSR606710-2"/>
    </source>
</evidence>
<feature type="signal peptide" evidence="8">
    <location>
        <begin position="1"/>
        <end position="18"/>
    </location>
</feature>